<dbReference type="EMBL" id="CM029046">
    <property type="protein sequence ID" value="KAG2590212.1"/>
    <property type="molecule type" value="Genomic_DNA"/>
</dbReference>
<evidence type="ECO:0000256" key="1">
    <source>
        <dbReference type="SAM" id="MobiDB-lite"/>
    </source>
</evidence>
<proteinExistence type="predicted"/>
<comment type="caution">
    <text evidence="2">The sequence shown here is derived from an EMBL/GenBank/DDBJ whole genome shotgun (WGS) entry which is preliminary data.</text>
</comment>
<gene>
    <name evidence="2" type="ORF">PVAP13_5NG158200</name>
</gene>
<organism evidence="2 3">
    <name type="scientific">Panicum virgatum</name>
    <name type="common">Blackwell switchgrass</name>
    <dbReference type="NCBI Taxonomy" id="38727"/>
    <lineage>
        <taxon>Eukaryota</taxon>
        <taxon>Viridiplantae</taxon>
        <taxon>Streptophyta</taxon>
        <taxon>Embryophyta</taxon>
        <taxon>Tracheophyta</taxon>
        <taxon>Spermatophyta</taxon>
        <taxon>Magnoliopsida</taxon>
        <taxon>Liliopsida</taxon>
        <taxon>Poales</taxon>
        <taxon>Poaceae</taxon>
        <taxon>PACMAD clade</taxon>
        <taxon>Panicoideae</taxon>
        <taxon>Panicodae</taxon>
        <taxon>Paniceae</taxon>
        <taxon>Panicinae</taxon>
        <taxon>Panicum</taxon>
        <taxon>Panicum sect. Hiantes</taxon>
    </lineage>
</organism>
<evidence type="ECO:0000313" key="2">
    <source>
        <dbReference type="EMBL" id="KAG2590212.1"/>
    </source>
</evidence>
<feature type="region of interest" description="Disordered" evidence="1">
    <location>
        <begin position="14"/>
        <end position="43"/>
    </location>
</feature>
<keyword evidence="3" id="KW-1185">Reference proteome</keyword>
<dbReference type="Proteomes" id="UP000823388">
    <property type="component" value="Chromosome 5N"/>
</dbReference>
<evidence type="ECO:0000313" key="3">
    <source>
        <dbReference type="Proteomes" id="UP000823388"/>
    </source>
</evidence>
<accession>A0A8T0RUM2</accession>
<sequence length="43" mass="4398">MALLSGFAGVYTEAAGQDSRTPGDSRPRHCTAASALRSTARGC</sequence>
<reference evidence="2" key="1">
    <citation type="submission" date="2020-05" db="EMBL/GenBank/DDBJ databases">
        <title>WGS assembly of Panicum virgatum.</title>
        <authorList>
            <person name="Lovell J.T."/>
            <person name="Jenkins J."/>
            <person name="Shu S."/>
            <person name="Juenger T.E."/>
            <person name="Schmutz J."/>
        </authorList>
    </citation>
    <scope>NUCLEOTIDE SEQUENCE</scope>
    <source>
        <strain evidence="2">AP13</strain>
    </source>
</reference>
<protein>
    <submittedName>
        <fullName evidence="2">Uncharacterized protein</fullName>
    </submittedName>
</protein>
<dbReference type="AlphaFoldDB" id="A0A8T0RUM2"/>
<name>A0A8T0RUM2_PANVG</name>